<name>A0ABD3H1K0_9MARC</name>
<accession>A0ABD3H1K0</accession>
<sequence length="383" mass="43579">MMREKGVNADTTQLQNKWESTIASYKKVRDWNHDSENEPYSALDRNQCKTEKLPKDFPAEWIEILDSFYGHRPSIIPPCVAESLEDPTITVNPHEQPLPESETELDRNREPAGSASAVRHNSGVKRKNAAGKSATLLSNSVASFTTSMLELERRRDEREEKCLAVIQDLELKKEERIEKSRQLDHENRQALTNAIASLATAIGKAVDIGNINIFSMICVAAFLLIQLALDVSTEMNIEEEQFFTAERLTSSWEKVAVLSTFLASIGIYAETEGQWWVRERSLVWWNYFLSTAYEDHRWVRIMRLPRHLFDAIVWDLNSTISKKDTRFRKTIPSEVRVAACLHRLATGASYFLVGDRFGIGKTTAKECIPEVISAICSVLGRRT</sequence>
<gene>
    <name evidence="2" type="ORF">R1sor_001943</name>
</gene>
<proteinExistence type="predicted"/>
<dbReference type="Proteomes" id="UP001633002">
    <property type="component" value="Unassembled WGS sequence"/>
</dbReference>
<organism evidence="2 3">
    <name type="scientific">Riccia sorocarpa</name>
    <dbReference type="NCBI Taxonomy" id="122646"/>
    <lineage>
        <taxon>Eukaryota</taxon>
        <taxon>Viridiplantae</taxon>
        <taxon>Streptophyta</taxon>
        <taxon>Embryophyta</taxon>
        <taxon>Marchantiophyta</taxon>
        <taxon>Marchantiopsida</taxon>
        <taxon>Marchantiidae</taxon>
        <taxon>Marchantiales</taxon>
        <taxon>Ricciaceae</taxon>
        <taxon>Riccia</taxon>
    </lineage>
</organism>
<evidence type="ECO:0000256" key="1">
    <source>
        <dbReference type="SAM" id="MobiDB-lite"/>
    </source>
</evidence>
<reference evidence="2 3" key="1">
    <citation type="submission" date="2024-09" db="EMBL/GenBank/DDBJ databases">
        <title>Chromosome-scale assembly of Riccia sorocarpa.</title>
        <authorList>
            <person name="Paukszto L."/>
        </authorList>
    </citation>
    <scope>NUCLEOTIDE SEQUENCE [LARGE SCALE GENOMIC DNA]</scope>
    <source>
        <strain evidence="2">LP-2024</strain>
        <tissue evidence="2">Aerial parts of the thallus</tissue>
    </source>
</reference>
<protein>
    <submittedName>
        <fullName evidence="2">Uncharacterized protein</fullName>
    </submittedName>
</protein>
<feature type="region of interest" description="Disordered" evidence="1">
    <location>
        <begin position="89"/>
        <end position="125"/>
    </location>
</feature>
<dbReference type="EMBL" id="JBJQOH010000006">
    <property type="protein sequence ID" value="KAL3683921.1"/>
    <property type="molecule type" value="Genomic_DNA"/>
</dbReference>
<comment type="caution">
    <text evidence="2">The sequence shown here is derived from an EMBL/GenBank/DDBJ whole genome shotgun (WGS) entry which is preliminary data.</text>
</comment>
<keyword evidence="3" id="KW-1185">Reference proteome</keyword>
<dbReference type="AlphaFoldDB" id="A0ABD3H1K0"/>
<dbReference type="PANTHER" id="PTHR33492">
    <property type="entry name" value="OSJNBA0043A12.37 PROTEIN-RELATED"/>
    <property type="match status" value="1"/>
</dbReference>
<dbReference type="PANTHER" id="PTHR33492:SF11">
    <property type="entry name" value="OS04G0670900 PROTEIN"/>
    <property type="match status" value="1"/>
</dbReference>
<evidence type="ECO:0000313" key="3">
    <source>
        <dbReference type="Proteomes" id="UP001633002"/>
    </source>
</evidence>
<evidence type="ECO:0000313" key="2">
    <source>
        <dbReference type="EMBL" id="KAL3683921.1"/>
    </source>
</evidence>